<keyword evidence="6" id="KW-1185">Reference proteome</keyword>
<sequence length="771" mass="84212">MRCFLAASALVALVAAQDRNPPTRIETLLPTSTLDEVLPTQTFVDNGPVDTENACADISVEVSETYEEYAFVRADRAFACLKTVPFKASAANATVSFVKRMIEFQSTLGYLKTPPQGYVNEAVDIVAGLDTIENKVFNGDYSNEYDFEADIATLLAKSYDGHLSFDGMAFGGVFAWRRSRDFALISASRDGKEAPKIWLAKDFNSTDTEPKAVSQINGEPAAQFLEKESNMIQYHDPDVRYNAMFFQLPAENYGGFSSPSFYPGPDTTLTFEDGTEETFQNFALVLDPMSWMDISSPEDFYDMFCELSSSFFKNKKSKREIPQRLPRQLQLPKYGALPGEATVPVSYPEPAVEHSASDVPLAGFFLDTDVGTVGVLLISTFNIAMDDPADIVDEAEEFQRVIEEFIAEARNRKVSKVVIDLQANGGGLVMLGYDAYLQFFPTQDPQALSRMRSHNAANILGEALSTVPLSPTTIDYYTSPFNHRSYMNEDLVSFESWSDLASGEEHNSDSFTKLLRYNLTDPLVSSSDRFSVGIVMTGYGDRTSFRNAGDPFKPEDIVLLTDGLCASTCALFTELMVQQSGVRSIVLGGRPSTGPMQTVGGTKGSLVLTAPVINYYSAIVISEFADSLSQGREWLAQLPLVDDQMINFAAASVNAQDNIRKGIEEQGIPTQFLNDSASCRVWPTPEEVLDVGALWKRIAKTAWGNNGAMDEAACVQGSVTSREAQTGRGEGSPVTANGDQKKKGAAVGMRVPSWMGVSVGVVGLVVGMGWL</sequence>
<organism evidence="5 6">
    <name type="scientific">Sporormia fimetaria CBS 119925</name>
    <dbReference type="NCBI Taxonomy" id="1340428"/>
    <lineage>
        <taxon>Eukaryota</taxon>
        <taxon>Fungi</taxon>
        <taxon>Dikarya</taxon>
        <taxon>Ascomycota</taxon>
        <taxon>Pezizomycotina</taxon>
        <taxon>Dothideomycetes</taxon>
        <taxon>Pleosporomycetidae</taxon>
        <taxon>Pleosporales</taxon>
        <taxon>Sporormiaceae</taxon>
        <taxon>Sporormia</taxon>
    </lineage>
</organism>
<reference evidence="5" key="1">
    <citation type="journal article" date="2020" name="Stud. Mycol.">
        <title>101 Dothideomycetes genomes: a test case for predicting lifestyles and emergence of pathogens.</title>
        <authorList>
            <person name="Haridas S."/>
            <person name="Albert R."/>
            <person name="Binder M."/>
            <person name="Bloem J."/>
            <person name="Labutti K."/>
            <person name="Salamov A."/>
            <person name="Andreopoulos B."/>
            <person name="Baker S."/>
            <person name="Barry K."/>
            <person name="Bills G."/>
            <person name="Bluhm B."/>
            <person name="Cannon C."/>
            <person name="Castanera R."/>
            <person name="Culley D."/>
            <person name="Daum C."/>
            <person name="Ezra D."/>
            <person name="Gonzalez J."/>
            <person name="Henrissat B."/>
            <person name="Kuo A."/>
            <person name="Liang C."/>
            <person name="Lipzen A."/>
            <person name="Lutzoni F."/>
            <person name="Magnuson J."/>
            <person name="Mondo S."/>
            <person name="Nolan M."/>
            <person name="Ohm R."/>
            <person name="Pangilinan J."/>
            <person name="Park H.-J."/>
            <person name="Ramirez L."/>
            <person name="Alfaro M."/>
            <person name="Sun H."/>
            <person name="Tritt A."/>
            <person name="Yoshinaga Y."/>
            <person name="Zwiers L.-H."/>
            <person name="Turgeon B."/>
            <person name="Goodwin S."/>
            <person name="Spatafora J."/>
            <person name="Crous P."/>
            <person name="Grigoriev I."/>
        </authorList>
    </citation>
    <scope>NUCLEOTIDE SEQUENCE</scope>
    <source>
        <strain evidence="5">CBS 119925</strain>
    </source>
</reference>
<dbReference type="GO" id="GO:0006508">
    <property type="term" value="P:proteolysis"/>
    <property type="evidence" value="ECO:0007669"/>
    <property type="project" value="InterPro"/>
</dbReference>
<evidence type="ECO:0000256" key="2">
    <source>
        <dbReference type="SAM" id="SignalP"/>
    </source>
</evidence>
<dbReference type="InterPro" id="IPR052766">
    <property type="entry name" value="S41A_metabolite_peptidase"/>
</dbReference>
<evidence type="ECO:0000313" key="5">
    <source>
        <dbReference type="EMBL" id="KAF2746168.1"/>
    </source>
</evidence>
<keyword evidence="2" id="KW-0732">Signal</keyword>
<evidence type="ECO:0000259" key="4">
    <source>
        <dbReference type="Pfam" id="PF23658"/>
    </source>
</evidence>
<evidence type="ECO:0000256" key="1">
    <source>
        <dbReference type="SAM" id="MobiDB-lite"/>
    </source>
</evidence>
<evidence type="ECO:0000313" key="6">
    <source>
        <dbReference type="Proteomes" id="UP000799440"/>
    </source>
</evidence>
<dbReference type="Gene3D" id="3.90.226.10">
    <property type="entry name" value="2-enoyl-CoA Hydratase, Chain A, domain 1"/>
    <property type="match status" value="1"/>
</dbReference>
<accession>A0A6A6V6E4</accession>
<dbReference type="EMBL" id="MU006579">
    <property type="protein sequence ID" value="KAF2746168.1"/>
    <property type="molecule type" value="Genomic_DNA"/>
</dbReference>
<feature type="region of interest" description="Disordered" evidence="1">
    <location>
        <begin position="719"/>
        <end position="741"/>
    </location>
</feature>
<dbReference type="Pfam" id="PF03572">
    <property type="entry name" value="Peptidase_S41"/>
    <property type="match status" value="1"/>
</dbReference>
<evidence type="ECO:0000259" key="3">
    <source>
        <dbReference type="Pfam" id="PF03572"/>
    </source>
</evidence>
<protein>
    <submittedName>
        <fullName evidence="5">Peptidase S41 family protein-like protein</fullName>
    </submittedName>
</protein>
<dbReference type="Proteomes" id="UP000799440">
    <property type="component" value="Unassembled WGS sequence"/>
</dbReference>
<dbReference type="AlphaFoldDB" id="A0A6A6V6E4"/>
<dbReference type="InterPro" id="IPR056186">
    <property type="entry name" value="PDZ_CPAF-rel"/>
</dbReference>
<feature type="signal peptide" evidence="2">
    <location>
        <begin position="1"/>
        <end position="16"/>
    </location>
</feature>
<dbReference type="Pfam" id="PF23658">
    <property type="entry name" value="PDZ_CPAF_rel"/>
    <property type="match status" value="1"/>
</dbReference>
<feature type="domain" description="CPAF-like PDZ" evidence="4">
    <location>
        <begin position="179"/>
        <end position="288"/>
    </location>
</feature>
<proteinExistence type="predicted"/>
<feature type="domain" description="Tail specific protease" evidence="3">
    <location>
        <begin position="373"/>
        <end position="594"/>
    </location>
</feature>
<name>A0A6A6V6E4_9PLEO</name>
<dbReference type="PANTHER" id="PTHR37049">
    <property type="entry name" value="PEPTIDASE S41 FAMILY PROTEIN"/>
    <property type="match status" value="1"/>
</dbReference>
<feature type="chain" id="PRO_5025436757" evidence="2">
    <location>
        <begin position="17"/>
        <end position="771"/>
    </location>
</feature>
<dbReference type="OrthoDB" id="27214at2759"/>
<gene>
    <name evidence="5" type="ORF">M011DRAFT_405074</name>
</gene>
<dbReference type="SUPFAM" id="SSF52096">
    <property type="entry name" value="ClpP/crotonase"/>
    <property type="match status" value="1"/>
</dbReference>
<dbReference type="InterPro" id="IPR005151">
    <property type="entry name" value="Tail-specific_protease"/>
</dbReference>
<dbReference type="PANTHER" id="PTHR37049:SF4">
    <property type="entry name" value="RHODANESE DOMAIN-CONTAINING PROTEIN"/>
    <property type="match status" value="1"/>
</dbReference>
<dbReference type="GO" id="GO:0008236">
    <property type="term" value="F:serine-type peptidase activity"/>
    <property type="evidence" value="ECO:0007669"/>
    <property type="project" value="InterPro"/>
</dbReference>
<dbReference type="InterPro" id="IPR029045">
    <property type="entry name" value="ClpP/crotonase-like_dom_sf"/>
</dbReference>